<dbReference type="EMBL" id="JBHSMQ010000007">
    <property type="protein sequence ID" value="MFC5456848.1"/>
    <property type="molecule type" value="Genomic_DNA"/>
</dbReference>
<comment type="caution">
    <text evidence="2">The sequence shown here is derived from an EMBL/GenBank/DDBJ whole genome shotgun (WGS) entry which is preliminary data.</text>
</comment>
<evidence type="ECO:0000313" key="3">
    <source>
        <dbReference type="Proteomes" id="UP001596052"/>
    </source>
</evidence>
<evidence type="ECO:0000256" key="1">
    <source>
        <dbReference type="SAM" id="MobiDB-lite"/>
    </source>
</evidence>
<dbReference type="Proteomes" id="UP001596052">
    <property type="component" value="Unassembled WGS sequence"/>
</dbReference>
<name>A0ABW0KVT0_9BACT</name>
<protein>
    <submittedName>
        <fullName evidence="2">Uncharacterized protein</fullName>
    </submittedName>
</protein>
<proteinExistence type="predicted"/>
<reference evidence="3" key="1">
    <citation type="journal article" date="2019" name="Int. J. Syst. Evol. Microbiol.">
        <title>The Global Catalogue of Microorganisms (GCM) 10K type strain sequencing project: providing services to taxonomists for standard genome sequencing and annotation.</title>
        <authorList>
            <consortium name="The Broad Institute Genomics Platform"/>
            <consortium name="The Broad Institute Genome Sequencing Center for Infectious Disease"/>
            <person name="Wu L."/>
            <person name="Ma J."/>
        </authorList>
    </citation>
    <scope>NUCLEOTIDE SEQUENCE [LARGE SCALE GENOMIC DNA]</scope>
    <source>
        <strain evidence="3">CGMCC 4.1469</strain>
    </source>
</reference>
<dbReference type="RefSeq" id="WP_377169520.1">
    <property type="nucleotide sequence ID" value="NZ_JBHSMQ010000007.1"/>
</dbReference>
<feature type="region of interest" description="Disordered" evidence="1">
    <location>
        <begin position="34"/>
        <end position="68"/>
    </location>
</feature>
<accession>A0ABW0KVT0</accession>
<evidence type="ECO:0000313" key="2">
    <source>
        <dbReference type="EMBL" id="MFC5456848.1"/>
    </source>
</evidence>
<gene>
    <name evidence="2" type="ORF">ACFQDI_18420</name>
</gene>
<feature type="compositionally biased region" description="Polar residues" evidence="1">
    <location>
        <begin position="55"/>
        <end position="68"/>
    </location>
</feature>
<keyword evidence="3" id="KW-1185">Reference proteome</keyword>
<sequence length="94" mass="9643">MPSASSSSSNAPLILVLLVLGGVGWMASDMLAPAHRPAPEAPEEATSLPSRALDASQTNGESLNSAMSDQLKSVQNMVGGSYDGKTYVPPTAKK</sequence>
<organism evidence="2 3">
    <name type="scientific">Prosthecobacter fluviatilis</name>
    <dbReference type="NCBI Taxonomy" id="445931"/>
    <lineage>
        <taxon>Bacteria</taxon>
        <taxon>Pseudomonadati</taxon>
        <taxon>Verrucomicrobiota</taxon>
        <taxon>Verrucomicrobiia</taxon>
        <taxon>Verrucomicrobiales</taxon>
        <taxon>Verrucomicrobiaceae</taxon>
        <taxon>Prosthecobacter</taxon>
    </lineage>
</organism>